<dbReference type="Proteomes" id="UP000298213">
    <property type="component" value="Unassembled WGS sequence"/>
</dbReference>
<proteinExistence type="inferred from homology"/>
<accession>A0A4Y8ZVF7</accession>
<evidence type="ECO:0000256" key="3">
    <source>
        <dbReference type="SAM" id="SignalP"/>
    </source>
</evidence>
<reference evidence="4 5" key="1">
    <citation type="submission" date="2019-03" db="EMBL/GenBank/DDBJ databases">
        <title>Genome sequence of Sphingomonas sp. 17J27-24.</title>
        <authorList>
            <person name="Kim M."/>
            <person name="Maeng S."/>
            <person name="Sathiyaraj S."/>
        </authorList>
    </citation>
    <scope>NUCLEOTIDE SEQUENCE [LARGE SCALE GENOMIC DNA]</scope>
    <source>
        <strain evidence="4 5">17J27-24</strain>
    </source>
</reference>
<keyword evidence="5" id="KW-1185">Reference proteome</keyword>
<organism evidence="4 5">
    <name type="scientific">Sphingomonas parva</name>
    <dbReference type="NCBI Taxonomy" id="2555898"/>
    <lineage>
        <taxon>Bacteria</taxon>
        <taxon>Pseudomonadati</taxon>
        <taxon>Pseudomonadota</taxon>
        <taxon>Alphaproteobacteria</taxon>
        <taxon>Sphingomonadales</taxon>
        <taxon>Sphingomonadaceae</taxon>
        <taxon>Sphingomonas</taxon>
    </lineage>
</organism>
<dbReference type="Pfam" id="PF02321">
    <property type="entry name" value="OEP"/>
    <property type="match status" value="2"/>
</dbReference>
<evidence type="ECO:0000313" key="5">
    <source>
        <dbReference type="Proteomes" id="UP000298213"/>
    </source>
</evidence>
<evidence type="ECO:0000313" key="4">
    <source>
        <dbReference type="EMBL" id="TFI58426.1"/>
    </source>
</evidence>
<sequence>MTRTRSRARTLCSSAAITLAALASSGVMARALTLPEALARAEENSQLLRASQASVTAAEARARQAGVSPNPELEVEVENVLGTGPYSGFGGTELTVAVGQRFERGGKRNARRMLARAEVDLATATLARTRADLIRDVRTAFVDAVSTEERLALSRETVARAEELARTARLMVETGRDPPLRQLRAEAALAEARAAAEQAGAEAGQAERSLAALTGIVDEDLDLEGPVAEGFVLNAARDGEPIAIRIAEAERRVAEARIDVERSTGVADITARAGLRGHKESNDVALVGGISLPLAIRDRNRGGVEAARAELLAAEARAAQARLDSVREARDAQALLSAAEARMRALEGAGLKQAEEAVRVARIGYGAGKFSLLDVLDAEAALNTARTSIIEARRDRARALAALERAQAQ</sequence>
<feature type="coiled-coil region" evidence="2">
    <location>
        <begin position="180"/>
        <end position="209"/>
    </location>
</feature>
<dbReference type="AlphaFoldDB" id="A0A4Y8ZVF7"/>
<dbReference type="SUPFAM" id="SSF56954">
    <property type="entry name" value="Outer membrane efflux proteins (OEP)"/>
    <property type="match status" value="1"/>
</dbReference>
<dbReference type="OrthoDB" id="9791261at2"/>
<gene>
    <name evidence="4" type="ORF">E2493_09835</name>
</gene>
<evidence type="ECO:0000256" key="2">
    <source>
        <dbReference type="SAM" id="Coils"/>
    </source>
</evidence>
<feature type="coiled-coil region" evidence="2">
    <location>
        <begin position="304"/>
        <end position="349"/>
    </location>
</feature>
<comment type="caution">
    <text evidence="4">The sequence shown here is derived from an EMBL/GenBank/DDBJ whole genome shotgun (WGS) entry which is preliminary data.</text>
</comment>
<feature type="signal peptide" evidence="3">
    <location>
        <begin position="1"/>
        <end position="29"/>
    </location>
</feature>
<dbReference type="Gene3D" id="1.20.1600.10">
    <property type="entry name" value="Outer membrane efflux proteins (OEP)"/>
    <property type="match status" value="1"/>
</dbReference>
<keyword evidence="2" id="KW-0175">Coiled coil</keyword>
<dbReference type="RefSeq" id="WP_135086231.1">
    <property type="nucleotide sequence ID" value="NZ_SPDV01000016.1"/>
</dbReference>
<comment type="similarity">
    <text evidence="1">Belongs to the outer membrane factor (OMF) (TC 1.B.17) family.</text>
</comment>
<dbReference type="PANTHER" id="PTHR30203">
    <property type="entry name" value="OUTER MEMBRANE CATION EFFLUX PROTEIN"/>
    <property type="match status" value="1"/>
</dbReference>
<dbReference type="InterPro" id="IPR010131">
    <property type="entry name" value="MdtP/NodT-like"/>
</dbReference>
<dbReference type="PANTHER" id="PTHR30203:SF24">
    <property type="entry name" value="BLR4935 PROTEIN"/>
    <property type="match status" value="1"/>
</dbReference>
<dbReference type="GO" id="GO:0015562">
    <property type="term" value="F:efflux transmembrane transporter activity"/>
    <property type="evidence" value="ECO:0007669"/>
    <property type="project" value="InterPro"/>
</dbReference>
<keyword evidence="3" id="KW-0732">Signal</keyword>
<feature type="chain" id="PRO_5021411695" evidence="3">
    <location>
        <begin position="30"/>
        <end position="409"/>
    </location>
</feature>
<dbReference type="EMBL" id="SPDV01000016">
    <property type="protein sequence ID" value="TFI58426.1"/>
    <property type="molecule type" value="Genomic_DNA"/>
</dbReference>
<name>A0A4Y8ZVF7_9SPHN</name>
<protein>
    <submittedName>
        <fullName evidence="4">TolC family protein</fullName>
    </submittedName>
</protein>
<dbReference type="InterPro" id="IPR003423">
    <property type="entry name" value="OMP_efflux"/>
</dbReference>
<evidence type="ECO:0000256" key="1">
    <source>
        <dbReference type="ARBA" id="ARBA00007613"/>
    </source>
</evidence>